<comment type="caution">
    <text evidence="8">The sequence shown here is derived from an EMBL/GenBank/DDBJ whole genome shotgun (WGS) entry which is preliminary data.</text>
</comment>
<sequence>MTLSNDDRSPSTSTSPHSLGTAVSSEAATMDKSKRYDRGIRVWGAHGQEALEAARVCLLNAGPTGTEALKNLVLGGIHSFTIVDGAKVTPADLGNNYLLTADALAASRAQCATECLKEMNETVAGSYVEETPRSLMNSNPDFFRQFTLVIATQLSEADATNLDAICRQHGVRLLLLRSYGLVGYLRPSMPEHRVIESKPDSKVDDLRLANPWPELAAYVDSLDLATAEDHVHSHIPYAVLLAKAAKQWQQEHGGALPASTAERSAFKELLKGWQRDIDGIPLEEENFTEAVSNAHKVWAPPSVPSELRAILADPAADTITAKSPDFWVLVAALKRFIEQEGQGQLPLEGGIPDMHASTQQYLELQRVYRARADADAAAVEAYARSLLEAAGRDPNSISTADVKHFCKHARYIRLVRWRSLLEETEAGSCRGEALRSALAAEDTADNAALYVLLRAADRFFETYQRYPGAYDNEVAEDAALLKSQANALLAECGAAGAVVSDDLVGEICRCAAGELHVVAAVVGAIAAQEAIKLITCQYTPVGGALIYNAMASTTSVFTF</sequence>
<dbReference type="InterPro" id="IPR045886">
    <property type="entry name" value="ThiF/MoeB/HesA"/>
</dbReference>
<accession>A0A2P6TVP5</accession>
<keyword evidence="4 5" id="KW-0833">Ubl conjugation pathway</keyword>
<keyword evidence="9" id="KW-1185">Reference proteome</keyword>
<dbReference type="UniPathway" id="UPA00885"/>
<evidence type="ECO:0000256" key="1">
    <source>
        <dbReference type="ARBA" id="ARBA00005032"/>
    </source>
</evidence>
<gene>
    <name evidence="8" type="ORF">C2E21_2927</name>
</gene>
<dbReference type="GO" id="GO:0019781">
    <property type="term" value="F:NEDD8 activating enzyme activity"/>
    <property type="evidence" value="ECO:0007669"/>
    <property type="project" value="UniProtKB-UniRule"/>
</dbReference>
<comment type="pathway">
    <text evidence="1 5">Protein modification; protein neddylation.</text>
</comment>
<dbReference type="InterPro" id="IPR000594">
    <property type="entry name" value="ThiF_NAD_FAD-bd"/>
</dbReference>
<dbReference type="Pfam" id="PF00899">
    <property type="entry name" value="ThiF"/>
    <property type="match status" value="1"/>
</dbReference>
<name>A0A2P6TVP5_CHLSO</name>
<dbReference type="AlphaFoldDB" id="A0A2P6TVP5"/>
<evidence type="ECO:0000313" key="8">
    <source>
        <dbReference type="EMBL" id="PRW58133.1"/>
    </source>
</evidence>
<dbReference type="GO" id="GO:0005737">
    <property type="term" value="C:cytoplasm"/>
    <property type="evidence" value="ECO:0007669"/>
    <property type="project" value="TreeGrafter"/>
</dbReference>
<dbReference type="Proteomes" id="UP000239899">
    <property type="component" value="Unassembled WGS sequence"/>
</dbReference>
<evidence type="ECO:0000256" key="4">
    <source>
        <dbReference type="ARBA" id="ARBA00022786"/>
    </source>
</evidence>
<evidence type="ECO:0000256" key="3">
    <source>
        <dbReference type="ARBA" id="ARBA00015407"/>
    </source>
</evidence>
<evidence type="ECO:0000256" key="2">
    <source>
        <dbReference type="ARBA" id="ARBA00006868"/>
    </source>
</evidence>
<dbReference type="SUPFAM" id="SSF69572">
    <property type="entry name" value="Activating enzymes of the ubiquitin-like proteins"/>
    <property type="match status" value="1"/>
</dbReference>
<evidence type="ECO:0000313" key="9">
    <source>
        <dbReference type="Proteomes" id="UP000239899"/>
    </source>
</evidence>
<feature type="compositionally biased region" description="Polar residues" evidence="6">
    <location>
        <begin position="10"/>
        <end position="27"/>
    </location>
</feature>
<dbReference type="OrthoDB" id="1708823at2759"/>
<dbReference type="EMBL" id="LHPG02000005">
    <property type="protein sequence ID" value="PRW58133.1"/>
    <property type="molecule type" value="Genomic_DNA"/>
</dbReference>
<dbReference type="PANTHER" id="PTHR10953">
    <property type="entry name" value="UBIQUITIN-ACTIVATING ENZYME E1"/>
    <property type="match status" value="1"/>
</dbReference>
<dbReference type="FunFam" id="3.40.50.720:FF:000475">
    <property type="entry name" value="NEDD8-activating enzyme E1 regulatory subunit"/>
    <property type="match status" value="1"/>
</dbReference>
<evidence type="ECO:0000256" key="6">
    <source>
        <dbReference type="SAM" id="MobiDB-lite"/>
    </source>
</evidence>
<organism evidence="8 9">
    <name type="scientific">Chlorella sorokiniana</name>
    <name type="common">Freshwater green alga</name>
    <dbReference type="NCBI Taxonomy" id="3076"/>
    <lineage>
        <taxon>Eukaryota</taxon>
        <taxon>Viridiplantae</taxon>
        <taxon>Chlorophyta</taxon>
        <taxon>core chlorophytes</taxon>
        <taxon>Trebouxiophyceae</taxon>
        <taxon>Chlorellales</taxon>
        <taxon>Chlorellaceae</taxon>
        <taxon>Chlorella clade</taxon>
        <taxon>Chlorella</taxon>
    </lineage>
</organism>
<evidence type="ECO:0000256" key="5">
    <source>
        <dbReference type="PIRNR" id="PIRNR039099"/>
    </source>
</evidence>
<comment type="similarity">
    <text evidence="2 5">Belongs to the ubiquitin-activating E1 family. ULA1 subfamily.</text>
</comment>
<protein>
    <recommendedName>
        <fullName evidence="3 5">NEDD8-activating enzyme E1 regulatory subunit</fullName>
    </recommendedName>
</protein>
<dbReference type="PANTHER" id="PTHR10953:SF29">
    <property type="entry name" value="NEDD8-ACTIVATING ENZYME E1 REGULATORY SUBUNIT"/>
    <property type="match status" value="1"/>
</dbReference>
<reference evidence="8 9" key="1">
    <citation type="journal article" date="2018" name="Plant J.">
        <title>Genome sequences of Chlorella sorokiniana UTEX 1602 and Micractinium conductrix SAG 241.80: implications to maltose excretion by a green alga.</title>
        <authorList>
            <person name="Arriola M.B."/>
            <person name="Velmurugan N."/>
            <person name="Zhang Y."/>
            <person name="Plunkett M.H."/>
            <person name="Hondzo H."/>
            <person name="Barney B.M."/>
        </authorList>
    </citation>
    <scope>NUCLEOTIDE SEQUENCE [LARGE SCALE GENOMIC DNA]</scope>
    <source>
        <strain evidence="9">UTEX 1602</strain>
    </source>
</reference>
<proteinExistence type="inferred from homology"/>
<dbReference type="InterPro" id="IPR035985">
    <property type="entry name" value="Ubiquitin-activating_enz"/>
</dbReference>
<feature type="domain" description="THIF-type NAD/FAD binding fold" evidence="7">
    <location>
        <begin position="36"/>
        <end position="551"/>
    </location>
</feature>
<dbReference type="PIRSF" id="PIRSF039099">
    <property type="entry name" value="APP-BP1"/>
    <property type="match status" value="1"/>
</dbReference>
<feature type="region of interest" description="Disordered" evidence="6">
    <location>
        <begin position="1"/>
        <end position="30"/>
    </location>
</feature>
<dbReference type="InterPro" id="IPR030667">
    <property type="entry name" value="APP-BP1"/>
</dbReference>
<dbReference type="STRING" id="3076.A0A2P6TVP5"/>
<comment type="function">
    <text evidence="5">Regulatory subunit of the dimeric E1 enzyme. E1 activates RUB1/NEDD8 by first adenylating its C-terminal glycine residue with ATP, thereafter linking this residue to the side chain of the catalytic cysteine, yielding a RUB1-ECR1 thioester and free AMP. E1 finally transfers RUB1 to the catalytic cysteine of RCE1.</text>
</comment>
<evidence type="ECO:0000259" key="7">
    <source>
        <dbReference type="Pfam" id="PF00899"/>
    </source>
</evidence>
<dbReference type="Gene3D" id="3.40.50.720">
    <property type="entry name" value="NAD(P)-binding Rossmann-like Domain"/>
    <property type="match status" value="2"/>
</dbReference>
<dbReference type="GO" id="GO:0045116">
    <property type="term" value="P:protein neddylation"/>
    <property type="evidence" value="ECO:0007669"/>
    <property type="project" value="UniProtKB-UniRule"/>
</dbReference>